<keyword evidence="3" id="KW-1185">Reference proteome</keyword>
<reference evidence="2 3" key="2">
    <citation type="submission" date="2016-10" db="EMBL/GenBank/DDBJ databases">
        <authorList>
            <person name="Varghese N."/>
            <person name="Submissions S."/>
        </authorList>
    </citation>
    <scope>NUCLEOTIDE SEQUENCE [LARGE SCALE GENOMIC DNA]</scope>
    <source>
        <strain evidence="2 3">DSM 24802</strain>
    </source>
</reference>
<dbReference type="RefSeq" id="WP_035841155.1">
    <property type="nucleotide sequence ID" value="NZ_BNAB01000002.1"/>
</dbReference>
<accession>A0AAN4ZY34</accession>
<protein>
    <submittedName>
        <fullName evidence="2">GMP synthase-Glutamine amidotransferase</fullName>
    </submittedName>
</protein>
<evidence type="ECO:0000313" key="3">
    <source>
        <dbReference type="Proteomes" id="UP000199541"/>
    </source>
</evidence>
<dbReference type="EMBL" id="BNAB01000002">
    <property type="protein sequence ID" value="GHD99510.1"/>
    <property type="molecule type" value="Genomic_DNA"/>
</dbReference>
<dbReference type="Gene3D" id="3.40.50.880">
    <property type="match status" value="1"/>
</dbReference>
<evidence type="ECO:0000313" key="2">
    <source>
        <dbReference type="EMBL" id="SDW24199.1"/>
    </source>
</evidence>
<comment type="caution">
    <text evidence="1">The sequence shown here is derived from an EMBL/GenBank/DDBJ whole genome shotgun (WGS) entry which is preliminary data.</text>
</comment>
<dbReference type="InterPro" id="IPR029062">
    <property type="entry name" value="Class_I_gatase-like"/>
</dbReference>
<dbReference type="AlphaFoldDB" id="A0AAN4ZY34"/>
<dbReference type="Proteomes" id="UP000634647">
    <property type="component" value="Unassembled WGS sequence"/>
</dbReference>
<dbReference type="SUPFAM" id="SSF52317">
    <property type="entry name" value="Class I glutamine amidotransferase-like"/>
    <property type="match status" value="1"/>
</dbReference>
<organism evidence="1 4">
    <name type="scientific">Allgaiera indica</name>
    <dbReference type="NCBI Taxonomy" id="765699"/>
    <lineage>
        <taxon>Bacteria</taxon>
        <taxon>Pseudomonadati</taxon>
        <taxon>Pseudomonadota</taxon>
        <taxon>Alphaproteobacteria</taxon>
        <taxon>Rhodobacterales</taxon>
        <taxon>Paracoccaceae</taxon>
        <taxon>Allgaiera</taxon>
    </lineage>
</organism>
<gene>
    <name evidence="1" type="ORF">GCM10008024_07170</name>
    <name evidence="2" type="ORF">SAMN05444006_102159</name>
</gene>
<proteinExistence type="predicted"/>
<evidence type="ECO:0000313" key="1">
    <source>
        <dbReference type="EMBL" id="GHD99510.1"/>
    </source>
</evidence>
<evidence type="ECO:0000313" key="4">
    <source>
        <dbReference type="Proteomes" id="UP000634647"/>
    </source>
</evidence>
<reference evidence="1" key="1">
    <citation type="journal article" date="2014" name="Int. J. Syst. Evol. Microbiol.">
        <title>Complete genome sequence of Corynebacterium casei LMG S-19264T (=DSM 44701T), isolated from a smear-ripened cheese.</title>
        <authorList>
            <consortium name="US DOE Joint Genome Institute (JGI-PGF)"/>
            <person name="Walter F."/>
            <person name="Albersmeier A."/>
            <person name="Kalinowski J."/>
            <person name="Ruckert C."/>
        </authorList>
    </citation>
    <scope>NUCLEOTIDE SEQUENCE</scope>
    <source>
        <strain evidence="1">CGMCC 1.10859</strain>
    </source>
</reference>
<reference evidence="1" key="3">
    <citation type="submission" date="2023-06" db="EMBL/GenBank/DDBJ databases">
        <authorList>
            <person name="Sun Q."/>
            <person name="Zhou Y."/>
        </authorList>
    </citation>
    <scope>NUCLEOTIDE SEQUENCE</scope>
    <source>
        <strain evidence="1">CGMCC 1.10859</strain>
    </source>
</reference>
<dbReference type="Proteomes" id="UP000199541">
    <property type="component" value="Unassembled WGS sequence"/>
</dbReference>
<sequence length="228" mass="24261">MKTICVIQHTEAEYLGLMEDHFEGRNIRFHYKRPFTSGGMLPTSVDGFDGMMLLGGGPYGVVSGHILPSLGHELRLTRAFLEAGLPVVGLELGAVLLSTAAGGGAQEAPLRFEVPTATATRPDALGGHMPASFPMGCYLRDAPALPEGADILATGPDGAPLVFAIGESLGFLGHPGMKRGMMEDLIMEFTDTPQDCVSPLQDLTNAQKEIGESLTELMVGLVKHARWM</sequence>
<name>A0AAN4ZY34_9RHOB</name>
<dbReference type="EMBL" id="FNOB01000002">
    <property type="protein sequence ID" value="SDW24199.1"/>
    <property type="molecule type" value="Genomic_DNA"/>
</dbReference>